<dbReference type="RefSeq" id="WP_146651628.1">
    <property type="nucleotide sequence ID" value="NZ_CP012333.1"/>
</dbReference>
<keyword evidence="1" id="KW-0560">Oxidoreductase</keyword>
<dbReference type="PRINTS" id="PR00420">
    <property type="entry name" value="RNGMNOXGNASE"/>
</dbReference>
<proteinExistence type="predicted"/>
<dbReference type="PATRIC" id="fig|1391654.3.peg.7088"/>
<evidence type="ECO:0000313" key="5">
    <source>
        <dbReference type="Proteomes" id="UP000064967"/>
    </source>
</evidence>
<dbReference type="Proteomes" id="UP000064967">
    <property type="component" value="Chromosome"/>
</dbReference>
<dbReference type="PANTHER" id="PTHR13789">
    <property type="entry name" value="MONOOXYGENASE"/>
    <property type="match status" value="1"/>
</dbReference>
<feature type="domain" description="FAD-binding" evidence="3">
    <location>
        <begin position="2"/>
        <end position="319"/>
    </location>
</feature>
<dbReference type="Gene3D" id="3.50.50.60">
    <property type="entry name" value="FAD/NAD(P)-binding domain"/>
    <property type="match status" value="1"/>
</dbReference>
<dbReference type="EMBL" id="CP012333">
    <property type="protein sequence ID" value="AKV00319.1"/>
    <property type="molecule type" value="Genomic_DNA"/>
</dbReference>
<evidence type="ECO:0000256" key="1">
    <source>
        <dbReference type="ARBA" id="ARBA00023002"/>
    </source>
</evidence>
<dbReference type="OrthoDB" id="5499180at2"/>
<name>A0A0K1Q3I0_9BACT</name>
<evidence type="ECO:0000259" key="3">
    <source>
        <dbReference type="Pfam" id="PF01494"/>
    </source>
</evidence>
<keyword evidence="5" id="KW-1185">Reference proteome</keyword>
<organism evidence="4 5">
    <name type="scientific">Labilithrix luteola</name>
    <dbReference type="NCBI Taxonomy" id="1391654"/>
    <lineage>
        <taxon>Bacteria</taxon>
        <taxon>Pseudomonadati</taxon>
        <taxon>Myxococcota</taxon>
        <taxon>Polyangia</taxon>
        <taxon>Polyangiales</taxon>
        <taxon>Labilitrichaceae</taxon>
        <taxon>Labilithrix</taxon>
    </lineage>
</organism>
<dbReference type="GO" id="GO:0071949">
    <property type="term" value="F:FAD binding"/>
    <property type="evidence" value="ECO:0007669"/>
    <property type="project" value="InterPro"/>
</dbReference>
<gene>
    <name evidence="4" type="ORF">AKJ09_06982</name>
</gene>
<dbReference type="AlphaFoldDB" id="A0A0K1Q3I0"/>
<evidence type="ECO:0000313" key="4">
    <source>
        <dbReference type="EMBL" id="AKV00319.1"/>
    </source>
</evidence>
<dbReference type="GO" id="GO:0004497">
    <property type="term" value="F:monooxygenase activity"/>
    <property type="evidence" value="ECO:0007669"/>
    <property type="project" value="UniProtKB-KW"/>
</dbReference>
<evidence type="ECO:0000256" key="2">
    <source>
        <dbReference type="ARBA" id="ARBA00023033"/>
    </source>
</evidence>
<reference evidence="4 5" key="1">
    <citation type="submission" date="2015-08" db="EMBL/GenBank/DDBJ databases">
        <authorList>
            <person name="Babu N.S."/>
            <person name="Beckwith C.J."/>
            <person name="Beseler K.G."/>
            <person name="Brison A."/>
            <person name="Carone J.V."/>
            <person name="Caskin T.P."/>
            <person name="Diamond M."/>
            <person name="Durham M.E."/>
            <person name="Foxe J.M."/>
            <person name="Go M."/>
            <person name="Henderson B.A."/>
            <person name="Jones I.B."/>
            <person name="McGettigan J.A."/>
            <person name="Micheletti S.J."/>
            <person name="Nasrallah M.E."/>
            <person name="Ortiz D."/>
            <person name="Piller C.R."/>
            <person name="Privatt S.R."/>
            <person name="Schneider S.L."/>
            <person name="Sharp S."/>
            <person name="Smith T.C."/>
            <person name="Stanton J.D."/>
            <person name="Ullery H.E."/>
            <person name="Wilson R.J."/>
            <person name="Serrano M.G."/>
            <person name="Buck G."/>
            <person name="Lee V."/>
            <person name="Wang Y."/>
            <person name="Carvalho R."/>
            <person name="Voegtly L."/>
            <person name="Shi R."/>
            <person name="Duckworth R."/>
            <person name="Johnson A."/>
            <person name="Loviza R."/>
            <person name="Walstead R."/>
            <person name="Shah Z."/>
            <person name="Kiflezghi M."/>
            <person name="Wade K."/>
            <person name="Ball S.L."/>
            <person name="Bradley K.W."/>
            <person name="Asai D.J."/>
            <person name="Bowman C.A."/>
            <person name="Russell D.A."/>
            <person name="Pope W.H."/>
            <person name="Jacobs-Sera D."/>
            <person name="Hendrix R.W."/>
            <person name="Hatfull G.F."/>
        </authorList>
    </citation>
    <scope>NUCLEOTIDE SEQUENCE [LARGE SCALE GENOMIC DNA]</scope>
    <source>
        <strain evidence="4 5">DSM 27648</strain>
    </source>
</reference>
<dbReference type="KEGG" id="llu:AKJ09_06982"/>
<dbReference type="STRING" id="1391654.AKJ09_06982"/>
<dbReference type="InterPro" id="IPR002938">
    <property type="entry name" value="FAD-bd"/>
</dbReference>
<dbReference type="InterPro" id="IPR050493">
    <property type="entry name" value="FAD-dep_Monooxygenase_BioMet"/>
</dbReference>
<dbReference type="Pfam" id="PF01494">
    <property type="entry name" value="FAD_binding_3"/>
    <property type="match status" value="1"/>
</dbReference>
<dbReference type="SUPFAM" id="SSF51905">
    <property type="entry name" value="FAD/NAD(P)-binding domain"/>
    <property type="match status" value="1"/>
</dbReference>
<accession>A0A0K1Q3I0</accession>
<protein>
    <submittedName>
        <fullName evidence="4">2-polyprenyl-6-methoxyphenol hydroxylase</fullName>
    </submittedName>
</protein>
<keyword evidence="2" id="KW-0503">Monooxygenase</keyword>
<dbReference type="InterPro" id="IPR036188">
    <property type="entry name" value="FAD/NAD-bd_sf"/>
</dbReference>
<sequence>MDIAILGAGIAGASAALALHQQGHRVRLYERRSTLTTLGAGIVLWPNASFVLEQLGLLPEVAAVSGRPRAMLRLDPTGAPLGGVDVVALNALMGHGSHSILRRDLHAILLEHLASQGIAITLGRRAEGIESLGDGHAMVRFADGARISADLVIGADGRNHSVARRYVVGDSTPVYQGFVNWVGVAESTSALVDEVAIYDYWGVGERFGIVAVTPHKVYWAGAKAVDIDEATSQDSPKPLLEKMFEAWAEPIRDVLRATPGDTIRTIAVHDLDPIPVWHRDNVVLIGDAAHAPLPTSGQGACQALEDAWHLARILAEHEELASALTAFTHLRSAKTAAITEGGRAFAQSLFTTDEGRCHARNESAKAADPIAAVQGMAKLWGAELPLNGVPSQRRIEP</sequence>
<dbReference type="PANTHER" id="PTHR13789:SF309">
    <property type="entry name" value="PUTATIVE (AFU_ORTHOLOGUE AFUA_6G14510)-RELATED"/>
    <property type="match status" value="1"/>
</dbReference>